<keyword evidence="1" id="KW-0812">Transmembrane</keyword>
<keyword evidence="3" id="KW-0012">Acyltransferase</keyword>
<dbReference type="SMART" id="SM00563">
    <property type="entry name" value="PlsC"/>
    <property type="match status" value="1"/>
</dbReference>
<dbReference type="GO" id="GO:0004366">
    <property type="term" value="F:glycerol-3-phosphate O-acyltransferase activity"/>
    <property type="evidence" value="ECO:0007669"/>
    <property type="project" value="TreeGrafter"/>
</dbReference>
<protein>
    <submittedName>
        <fullName evidence="3">Acyltransferase</fullName>
    </submittedName>
</protein>
<name>A0A1G7JT06_9FLAO</name>
<keyword evidence="1" id="KW-0472">Membrane</keyword>
<dbReference type="Proteomes" id="UP000182114">
    <property type="component" value="Unassembled WGS sequence"/>
</dbReference>
<feature type="domain" description="Phospholipid/glycerol acyltransferase" evidence="2">
    <location>
        <begin position="38"/>
        <end position="165"/>
    </location>
</feature>
<keyword evidence="3" id="KW-0808">Transferase</keyword>
<evidence type="ECO:0000313" key="3">
    <source>
        <dbReference type="EMBL" id="SDF28072.1"/>
    </source>
</evidence>
<dbReference type="GO" id="GO:0016287">
    <property type="term" value="F:glycerone-phosphate O-acyltransferase activity"/>
    <property type="evidence" value="ECO:0007669"/>
    <property type="project" value="TreeGrafter"/>
</dbReference>
<gene>
    <name evidence="3" type="ORF">SAMN04487992_11094</name>
</gene>
<dbReference type="InterPro" id="IPR052744">
    <property type="entry name" value="GPAT/DAPAT"/>
</dbReference>
<dbReference type="AlphaFoldDB" id="A0A1G7JT06"/>
<accession>A0A1G7JT06</accession>
<dbReference type="Pfam" id="PF01553">
    <property type="entry name" value="Acyltransferase"/>
    <property type="match status" value="1"/>
</dbReference>
<feature type="transmembrane region" description="Helical" evidence="1">
    <location>
        <begin position="327"/>
        <end position="344"/>
    </location>
</feature>
<keyword evidence="4" id="KW-1185">Reference proteome</keyword>
<evidence type="ECO:0000259" key="2">
    <source>
        <dbReference type="SMART" id="SM00563"/>
    </source>
</evidence>
<dbReference type="eggNOG" id="COG0204">
    <property type="taxonomic scope" value="Bacteria"/>
</dbReference>
<evidence type="ECO:0000313" key="4">
    <source>
        <dbReference type="Proteomes" id="UP000182114"/>
    </source>
</evidence>
<dbReference type="GO" id="GO:0008654">
    <property type="term" value="P:phospholipid biosynthetic process"/>
    <property type="evidence" value="ECO:0007669"/>
    <property type="project" value="TreeGrafter"/>
</dbReference>
<dbReference type="SUPFAM" id="SSF69593">
    <property type="entry name" value="Glycerol-3-phosphate (1)-acyltransferase"/>
    <property type="match status" value="1"/>
</dbReference>
<proteinExistence type="predicted"/>
<evidence type="ECO:0000256" key="1">
    <source>
        <dbReference type="SAM" id="Phobius"/>
    </source>
</evidence>
<keyword evidence="1" id="KW-1133">Transmembrane helix</keyword>
<dbReference type="InterPro" id="IPR002123">
    <property type="entry name" value="Plipid/glycerol_acylTrfase"/>
</dbReference>
<feature type="transmembrane region" description="Helical" evidence="1">
    <location>
        <begin position="270"/>
        <end position="287"/>
    </location>
</feature>
<sequence length="348" mass="40044">MKKIGYAVVQMFVGTLLWFYFKKTAHHGLENIPKDTPVIFLSNHQNAFLDTILIATNCKRKPYFLTRSDVFKNTVLKGIFSFFKMIPIYRIRDGFATLQKNQYTFDFCSSLLNKNEALVVFPEGDHNLKRKVRPLSKGFIRIILNALEANPELNIHLVPVGVNYQAAKNFPDSAALYYGSAISVKEFLEQSSINNSEQALKNHVFKALKNLTTHIEDDAKYAFTIQKLEAFGVDYTKPKEVNEKLLYLSSISKIPETITEANSFDLLKKWIFMIINFPVILAWNLTIKPKIKDLAFLSTFRFAYAVVIFPIYYIFLALGTYLFTQDIISGLLVTMTVFVYNLFYTKTM</sequence>
<dbReference type="EMBL" id="FNBD01000010">
    <property type="protein sequence ID" value="SDF28072.1"/>
    <property type="molecule type" value="Genomic_DNA"/>
</dbReference>
<dbReference type="RefSeq" id="WP_024479634.1">
    <property type="nucleotide sequence ID" value="NZ_FNBD01000010.1"/>
</dbReference>
<dbReference type="PANTHER" id="PTHR31605:SF0">
    <property type="entry name" value="GLYCEROL-3-PHOSPHATE O-ACYLTRANSFERASE 1"/>
    <property type="match status" value="1"/>
</dbReference>
<organism evidence="3 4">
    <name type="scientific">Cellulophaga baltica</name>
    <dbReference type="NCBI Taxonomy" id="76594"/>
    <lineage>
        <taxon>Bacteria</taxon>
        <taxon>Pseudomonadati</taxon>
        <taxon>Bacteroidota</taxon>
        <taxon>Flavobacteriia</taxon>
        <taxon>Flavobacteriales</taxon>
        <taxon>Flavobacteriaceae</taxon>
        <taxon>Cellulophaga</taxon>
    </lineage>
</organism>
<reference evidence="4" key="1">
    <citation type="submission" date="2016-10" db="EMBL/GenBank/DDBJ databases">
        <authorList>
            <person name="Varghese N."/>
            <person name="Submissions S."/>
        </authorList>
    </citation>
    <scope>NUCLEOTIDE SEQUENCE [LARGE SCALE GENOMIC DNA]</scope>
    <source>
        <strain evidence="4">DSM 24729</strain>
    </source>
</reference>
<feature type="transmembrane region" description="Helical" evidence="1">
    <location>
        <begin position="294"/>
        <end position="315"/>
    </location>
</feature>
<dbReference type="PANTHER" id="PTHR31605">
    <property type="entry name" value="GLYCEROL-3-PHOSPHATE O-ACYLTRANSFERASE 1"/>
    <property type="match status" value="1"/>
</dbReference>
<dbReference type="CDD" id="cd07992">
    <property type="entry name" value="LPLAT_AAK14816-like"/>
    <property type="match status" value="1"/>
</dbReference>